<evidence type="ECO:0000313" key="1">
    <source>
        <dbReference type="EMBL" id="GAI58275.1"/>
    </source>
</evidence>
<reference evidence="1" key="1">
    <citation type="journal article" date="2014" name="Front. Microbiol.">
        <title>High frequency of phylogenetically diverse reductive dehalogenase-homologous genes in deep subseafloor sedimentary metagenomes.</title>
        <authorList>
            <person name="Kawai M."/>
            <person name="Futagami T."/>
            <person name="Toyoda A."/>
            <person name="Takaki Y."/>
            <person name="Nishi S."/>
            <person name="Hori S."/>
            <person name="Arai W."/>
            <person name="Tsubouchi T."/>
            <person name="Morono Y."/>
            <person name="Uchiyama I."/>
            <person name="Ito T."/>
            <person name="Fujiyama A."/>
            <person name="Inagaki F."/>
            <person name="Takami H."/>
        </authorList>
    </citation>
    <scope>NUCLEOTIDE SEQUENCE</scope>
    <source>
        <strain evidence="1">Expedition CK06-06</strain>
    </source>
</reference>
<sequence length="73" mass="8286">MEWRQSITNPYSEGTEVVSLNAGVVWSVQATFDLMFRELGFTTPSLNPSTIYTLKRLSDVWQSIATNPNFLDN</sequence>
<proteinExistence type="predicted"/>
<gene>
    <name evidence="1" type="ORF">S06H3_55569</name>
</gene>
<accession>X1R572</accession>
<comment type="caution">
    <text evidence="1">The sequence shown here is derived from an EMBL/GenBank/DDBJ whole genome shotgun (WGS) entry which is preliminary data.</text>
</comment>
<protein>
    <submittedName>
        <fullName evidence="1">Uncharacterized protein</fullName>
    </submittedName>
</protein>
<dbReference type="AlphaFoldDB" id="X1R572"/>
<dbReference type="EMBL" id="BARV01035633">
    <property type="protein sequence ID" value="GAI58275.1"/>
    <property type="molecule type" value="Genomic_DNA"/>
</dbReference>
<feature type="non-terminal residue" evidence="1">
    <location>
        <position position="73"/>
    </location>
</feature>
<name>X1R572_9ZZZZ</name>
<organism evidence="1">
    <name type="scientific">marine sediment metagenome</name>
    <dbReference type="NCBI Taxonomy" id="412755"/>
    <lineage>
        <taxon>unclassified sequences</taxon>
        <taxon>metagenomes</taxon>
        <taxon>ecological metagenomes</taxon>
    </lineage>
</organism>